<dbReference type="Proteomes" id="UP001356095">
    <property type="component" value="Unassembled WGS sequence"/>
</dbReference>
<evidence type="ECO:0000256" key="3">
    <source>
        <dbReference type="ARBA" id="ARBA00022448"/>
    </source>
</evidence>
<feature type="signal peptide" evidence="5">
    <location>
        <begin position="1"/>
        <end position="29"/>
    </location>
</feature>
<dbReference type="Pfam" id="PF01497">
    <property type="entry name" value="Peripla_BP_2"/>
    <property type="match status" value="1"/>
</dbReference>
<dbReference type="PANTHER" id="PTHR30532:SF24">
    <property type="entry name" value="FERRIC ENTEROBACTIN-BINDING PERIPLASMIC PROTEIN FEPB"/>
    <property type="match status" value="1"/>
</dbReference>
<feature type="domain" description="Fe/B12 periplasmic-binding" evidence="6">
    <location>
        <begin position="63"/>
        <end position="333"/>
    </location>
</feature>
<reference evidence="7 8" key="1">
    <citation type="submission" date="2023-08" db="EMBL/GenBank/DDBJ databases">
        <authorList>
            <person name="Girao M."/>
            <person name="Carvalho M.F."/>
        </authorList>
    </citation>
    <scope>NUCLEOTIDE SEQUENCE [LARGE SCALE GENOMIC DNA]</scope>
    <source>
        <strain evidence="7 8">CT-R113</strain>
    </source>
</reference>
<name>A0ABU7KCN5_9ACTN</name>
<evidence type="ECO:0000256" key="1">
    <source>
        <dbReference type="ARBA" id="ARBA00004196"/>
    </source>
</evidence>
<dbReference type="PANTHER" id="PTHR30532">
    <property type="entry name" value="IRON III DICITRATE-BINDING PERIPLASMIC PROTEIN"/>
    <property type="match status" value="1"/>
</dbReference>
<dbReference type="SUPFAM" id="SSF53807">
    <property type="entry name" value="Helical backbone' metal receptor"/>
    <property type="match status" value="1"/>
</dbReference>
<dbReference type="PROSITE" id="PS50983">
    <property type="entry name" value="FE_B12_PBP"/>
    <property type="match status" value="1"/>
</dbReference>
<evidence type="ECO:0000313" key="7">
    <source>
        <dbReference type="EMBL" id="MEE2039991.1"/>
    </source>
</evidence>
<comment type="caution">
    <text evidence="7">The sequence shown here is derived from an EMBL/GenBank/DDBJ whole genome shotgun (WGS) entry which is preliminary data.</text>
</comment>
<dbReference type="PROSITE" id="PS51257">
    <property type="entry name" value="PROKAR_LIPOPROTEIN"/>
    <property type="match status" value="1"/>
</dbReference>
<dbReference type="Gene3D" id="3.40.50.1980">
    <property type="entry name" value="Nitrogenase molybdenum iron protein domain"/>
    <property type="match status" value="2"/>
</dbReference>
<evidence type="ECO:0000256" key="2">
    <source>
        <dbReference type="ARBA" id="ARBA00008814"/>
    </source>
</evidence>
<comment type="subcellular location">
    <subcellularLocation>
        <location evidence="1">Cell envelope</location>
    </subcellularLocation>
</comment>
<proteinExistence type="inferred from homology"/>
<dbReference type="EMBL" id="JAUZMY010000025">
    <property type="protein sequence ID" value="MEE2039991.1"/>
    <property type="molecule type" value="Genomic_DNA"/>
</dbReference>
<evidence type="ECO:0000256" key="5">
    <source>
        <dbReference type="SAM" id="SignalP"/>
    </source>
</evidence>
<dbReference type="RefSeq" id="WP_330093758.1">
    <property type="nucleotide sequence ID" value="NZ_JAUZMY010000025.1"/>
</dbReference>
<keyword evidence="4 5" id="KW-0732">Signal</keyword>
<evidence type="ECO:0000256" key="4">
    <source>
        <dbReference type="ARBA" id="ARBA00022729"/>
    </source>
</evidence>
<evidence type="ECO:0000313" key="8">
    <source>
        <dbReference type="Proteomes" id="UP001356095"/>
    </source>
</evidence>
<organism evidence="7 8">
    <name type="scientific">Nocardiopsis codii</name>
    <dbReference type="NCBI Taxonomy" id="3065942"/>
    <lineage>
        <taxon>Bacteria</taxon>
        <taxon>Bacillati</taxon>
        <taxon>Actinomycetota</taxon>
        <taxon>Actinomycetes</taxon>
        <taxon>Streptosporangiales</taxon>
        <taxon>Nocardiopsidaceae</taxon>
        <taxon>Nocardiopsis</taxon>
    </lineage>
</organism>
<gene>
    <name evidence="7" type="ORF">Q8791_22500</name>
</gene>
<accession>A0ABU7KCN5</accession>
<feature type="chain" id="PRO_5046237444" evidence="5">
    <location>
        <begin position="30"/>
        <end position="335"/>
    </location>
</feature>
<dbReference type="InterPro" id="IPR051313">
    <property type="entry name" value="Bact_iron-sidero_bind"/>
</dbReference>
<keyword evidence="8" id="KW-1185">Reference proteome</keyword>
<dbReference type="InterPro" id="IPR002491">
    <property type="entry name" value="ABC_transptr_periplasmic_BD"/>
</dbReference>
<keyword evidence="3" id="KW-0813">Transport</keyword>
<evidence type="ECO:0000259" key="6">
    <source>
        <dbReference type="PROSITE" id="PS50983"/>
    </source>
</evidence>
<comment type="similarity">
    <text evidence="2">Belongs to the bacterial solute-binding protein 8 family.</text>
</comment>
<protein>
    <submittedName>
        <fullName evidence="7">ABC transporter substrate-binding protein</fullName>
    </submittedName>
</protein>
<sequence length="335" mass="35323">MNRGPLTRGGAIAAGALSILMLAACGGSASDAEEGGSGEAAEGFPVTVETLFGDVEIEDRPTDVAALGWSDAETALALGVQPVGVADWQGYGGAGVGPWAADLLDEEPVQLGTMEPNLEAIASLEPDVILDTRSDHTQERNELLSPVAPVVGPPPGVEVTYGTTWQEQTRQVARVLGEDARGEELVEELEGRFAQAREDNPDFEGMTIAVGAYFDGQYGAYVPGDARVDLLEELGFENKPEITEMAEDAFYVDLSPELLEVLDADLTVVFPIGDEETTRFLHEDPVLQGIPSAEDGRLLIMDDPDLANAFSSGSTLGVTHALEGVVPLLQESLGS</sequence>